<comment type="subcellular location">
    <subcellularLocation>
        <location evidence="1">Plastid</location>
        <location evidence="1">Chloroplast</location>
    </subcellularLocation>
</comment>
<feature type="region of interest" description="Disordered" evidence="6">
    <location>
        <begin position="53"/>
        <end position="94"/>
    </location>
</feature>
<sequence>MTTNIIPMTTKNYLVVIIVALVAVWLPHHVSHALIPVISPSFLWNFGVPTAKSSTVGSSTRLYSSPFGSNPKDKPRRQKKNKYKKQEENSKDPLELLLEESEQKLQELNQQKQKQQKKKIPAELEAPRTFVFPDNKDIDPNDPASFGFIEIGTVVGAHGVHGEIKVKSSSGFPERFTQPGIKYFKPHNKRAPRKVVLVKGRGPNKDDEYILQLADTTNRDDAKRLRGGTLFVRKEDRHVLLKNSNNNANTGTNNFNSNNNQTTNTELPQNDTAQQQQQSKANQDETVEEEEFFVSDLVGLEVFLETTTTEETNNNTSENDNQNHEPPQLFVGTVVGVVLAEDMCAIPGLGHDMLEINLPRGKGGTTSLRDELVLIPFVPQIVPRVDNAIFIDPPAGLLDLTYVREEKVRIKGFLPPSE</sequence>
<dbReference type="GO" id="GO:0043022">
    <property type="term" value="F:ribosome binding"/>
    <property type="evidence" value="ECO:0007669"/>
    <property type="project" value="InterPro"/>
</dbReference>
<dbReference type="Proteomes" id="UP001153069">
    <property type="component" value="Unassembled WGS sequence"/>
</dbReference>
<keyword evidence="4" id="KW-0698">rRNA processing</keyword>
<dbReference type="SUPFAM" id="SSF50447">
    <property type="entry name" value="Translation proteins"/>
    <property type="match status" value="1"/>
</dbReference>
<dbReference type="GO" id="GO:0006364">
    <property type="term" value="P:rRNA processing"/>
    <property type="evidence" value="ECO:0007669"/>
    <property type="project" value="UniProtKB-KW"/>
</dbReference>
<evidence type="ECO:0000313" key="9">
    <source>
        <dbReference type="Proteomes" id="UP001153069"/>
    </source>
</evidence>
<feature type="compositionally biased region" description="Basic and acidic residues" evidence="6">
    <location>
        <begin position="84"/>
        <end position="94"/>
    </location>
</feature>
<dbReference type="Gene3D" id="2.30.30.240">
    <property type="entry name" value="PRC-barrel domain"/>
    <property type="match status" value="1"/>
</dbReference>
<evidence type="ECO:0000259" key="7">
    <source>
        <dbReference type="Pfam" id="PF01782"/>
    </source>
</evidence>
<feature type="region of interest" description="Disordered" evidence="6">
    <location>
        <begin position="241"/>
        <end position="288"/>
    </location>
</feature>
<evidence type="ECO:0000256" key="5">
    <source>
        <dbReference type="ARBA" id="ARBA00023186"/>
    </source>
</evidence>
<dbReference type="HAMAP" id="MF_00014">
    <property type="entry name" value="Ribosome_mat_RimM"/>
    <property type="match status" value="1"/>
</dbReference>
<dbReference type="InterPro" id="IPR011961">
    <property type="entry name" value="RimM"/>
</dbReference>
<feature type="compositionally biased region" description="Basic residues" evidence="6">
    <location>
        <begin position="74"/>
        <end position="83"/>
    </location>
</feature>
<feature type="compositionally biased region" description="Low complexity" evidence="6">
    <location>
        <begin position="243"/>
        <end position="265"/>
    </location>
</feature>
<feature type="domain" description="RimM N-terminal" evidence="7">
    <location>
        <begin position="151"/>
        <end position="235"/>
    </location>
</feature>
<comment type="caution">
    <text evidence="8">The sequence shown here is derived from an EMBL/GenBank/DDBJ whole genome shotgun (WGS) entry which is preliminary data.</text>
</comment>
<dbReference type="GO" id="GO:0005840">
    <property type="term" value="C:ribosome"/>
    <property type="evidence" value="ECO:0007669"/>
    <property type="project" value="InterPro"/>
</dbReference>
<keyword evidence="3" id="KW-0690">Ribosome biogenesis</keyword>
<evidence type="ECO:0000256" key="3">
    <source>
        <dbReference type="ARBA" id="ARBA00022517"/>
    </source>
</evidence>
<dbReference type="OrthoDB" id="532420at2759"/>
<dbReference type="AlphaFoldDB" id="A0A9N8HT88"/>
<evidence type="ECO:0000256" key="4">
    <source>
        <dbReference type="ARBA" id="ARBA00022552"/>
    </source>
</evidence>
<dbReference type="PANTHER" id="PTHR33692">
    <property type="entry name" value="RIBOSOME MATURATION FACTOR RIMM"/>
    <property type="match status" value="1"/>
</dbReference>
<reference evidence="8" key="1">
    <citation type="submission" date="2020-06" db="EMBL/GenBank/DDBJ databases">
        <authorList>
            <consortium name="Plant Systems Biology data submission"/>
        </authorList>
    </citation>
    <scope>NUCLEOTIDE SEQUENCE</scope>
    <source>
        <strain evidence="8">D6</strain>
    </source>
</reference>
<accession>A0A9N8HT88</accession>
<gene>
    <name evidence="8" type="ORF">SEMRO_1839_G300910.1</name>
</gene>
<keyword evidence="2" id="KW-0963">Cytoplasm</keyword>
<organism evidence="8 9">
    <name type="scientific">Seminavis robusta</name>
    <dbReference type="NCBI Taxonomy" id="568900"/>
    <lineage>
        <taxon>Eukaryota</taxon>
        <taxon>Sar</taxon>
        <taxon>Stramenopiles</taxon>
        <taxon>Ochrophyta</taxon>
        <taxon>Bacillariophyta</taxon>
        <taxon>Bacillariophyceae</taxon>
        <taxon>Bacillariophycidae</taxon>
        <taxon>Naviculales</taxon>
        <taxon>Naviculaceae</taxon>
        <taxon>Seminavis</taxon>
    </lineage>
</organism>
<evidence type="ECO:0000313" key="8">
    <source>
        <dbReference type="EMBL" id="CAB9526508.1"/>
    </source>
</evidence>
<keyword evidence="5" id="KW-0143">Chaperone</keyword>
<dbReference type="InterPro" id="IPR002676">
    <property type="entry name" value="RimM_N"/>
</dbReference>
<dbReference type="InterPro" id="IPR036976">
    <property type="entry name" value="RimM_N_sf"/>
</dbReference>
<feature type="region of interest" description="Disordered" evidence="6">
    <location>
        <begin position="107"/>
        <end position="126"/>
    </location>
</feature>
<dbReference type="PANTHER" id="PTHR33692:SF1">
    <property type="entry name" value="RIBOSOME MATURATION FACTOR RIMM"/>
    <property type="match status" value="1"/>
</dbReference>
<name>A0A9N8HT88_9STRA</name>
<protein>
    <submittedName>
        <fullName evidence="8">Probable 16S rRNA-processing protein RimM</fullName>
    </submittedName>
</protein>
<evidence type="ECO:0000256" key="6">
    <source>
        <dbReference type="SAM" id="MobiDB-lite"/>
    </source>
</evidence>
<dbReference type="EMBL" id="CAICTM010001837">
    <property type="protein sequence ID" value="CAB9526508.1"/>
    <property type="molecule type" value="Genomic_DNA"/>
</dbReference>
<dbReference type="InterPro" id="IPR009000">
    <property type="entry name" value="Transl_B-barrel_sf"/>
</dbReference>
<evidence type="ECO:0000256" key="1">
    <source>
        <dbReference type="ARBA" id="ARBA00004229"/>
    </source>
</evidence>
<dbReference type="GO" id="GO:0009507">
    <property type="term" value="C:chloroplast"/>
    <property type="evidence" value="ECO:0007669"/>
    <property type="project" value="UniProtKB-SubCell"/>
</dbReference>
<dbReference type="Pfam" id="PF01782">
    <property type="entry name" value="RimM"/>
    <property type="match status" value="1"/>
</dbReference>
<dbReference type="Gene3D" id="2.40.30.60">
    <property type="entry name" value="RimM"/>
    <property type="match status" value="1"/>
</dbReference>
<keyword evidence="9" id="KW-1185">Reference proteome</keyword>
<proteinExistence type="inferred from homology"/>
<feature type="compositionally biased region" description="Polar residues" evidence="6">
    <location>
        <begin position="53"/>
        <end position="68"/>
    </location>
</feature>
<evidence type="ECO:0000256" key="2">
    <source>
        <dbReference type="ARBA" id="ARBA00022490"/>
    </source>
</evidence>